<name>D5RNS1_9PROT</name>
<dbReference type="PANTHER" id="PTHR36920:SF1">
    <property type="entry name" value="OUTER MEMBRANE PROTEIN W"/>
    <property type="match status" value="1"/>
</dbReference>
<evidence type="ECO:0000313" key="3">
    <source>
        <dbReference type="EMBL" id="EFH11047.1"/>
    </source>
</evidence>
<dbReference type="InterPro" id="IPR005618">
    <property type="entry name" value="OMPW"/>
</dbReference>
<evidence type="ECO:0000313" key="4">
    <source>
        <dbReference type="Proteomes" id="UP000005324"/>
    </source>
</evidence>
<dbReference type="PANTHER" id="PTHR36920">
    <property type="match status" value="1"/>
</dbReference>
<proteinExistence type="inferred from homology"/>
<dbReference type="AlphaFoldDB" id="D5RNS1"/>
<dbReference type="Gene3D" id="2.40.160.20">
    <property type="match status" value="1"/>
</dbReference>
<feature type="signal peptide" evidence="2">
    <location>
        <begin position="1"/>
        <end position="32"/>
    </location>
</feature>
<comment type="caution">
    <text evidence="3">The sequence shown here is derived from an EMBL/GenBank/DDBJ whole genome shotgun (WGS) entry which is preliminary data.</text>
</comment>
<dbReference type="InterPro" id="IPR011250">
    <property type="entry name" value="OMP/PagP_B-barrel"/>
</dbReference>
<protein>
    <submittedName>
        <fullName evidence="3">OmpW family protein</fullName>
    </submittedName>
</protein>
<evidence type="ECO:0000256" key="1">
    <source>
        <dbReference type="ARBA" id="ARBA00009330"/>
    </source>
</evidence>
<reference evidence="3 4" key="1">
    <citation type="submission" date="2010-04" db="EMBL/GenBank/DDBJ databases">
        <authorList>
            <person name="Qin X."/>
            <person name="Bachman B."/>
            <person name="Battles P."/>
            <person name="Bell A."/>
            <person name="Bess C."/>
            <person name="Bickham C."/>
            <person name="Chaboub L."/>
            <person name="Chen D."/>
            <person name="Coyle M."/>
            <person name="Deiros D.R."/>
            <person name="Dinh H."/>
            <person name="Forbes L."/>
            <person name="Fowler G."/>
            <person name="Francisco L."/>
            <person name="Fu Q."/>
            <person name="Gubbala S."/>
            <person name="Hale W."/>
            <person name="Han Y."/>
            <person name="Hemphill L."/>
            <person name="Highlander S.K."/>
            <person name="Hirani K."/>
            <person name="Hogues M."/>
            <person name="Jackson L."/>
            <person name="Jakkamsetti A."/>
            <person name="Javaid M."/>
            <person name="Jiang H."/>
            <person name="Korchina V."/>
            <person name="Kovar C."/>
            <person name="Lara F."/>
            <person name="Lee S."/>
            <person name="Mata R."/>
            <person name="Mathew T."/>
            <person name="Moen C."/>
            <person name="Morales K."/>
            <person name="Munidasa M."/>
            <person name="Nazareth L."/>
            <person name="Ngo R."/>
            <person name="Nguyen L."/>
            <person name="Okwuonu G."/>
            <person name="Ongeri F."/>
            <person name="Patil S."/>
            <person name="Petrosino J."/>
            <person name="Pham C."/>
            <person name="Pham P."/>
            <person name="Pu L.-L."/>
            <person name="Puazo M."/>
            <person name="Raj R."/>
            <person name="Reid J."/>
            <person name="Rouhana J."/>
            <person name="Saada N."/>
            <person name="Shang Y."/>
            <person name="Simmons D."/>
            <person name="Thornton R."/>
            <person name="Warren J."/>
            <person name="Weissenberger G."/>
            <person name="Zhang J."/>
            <person name="Zhang L."/>
            <person name="Zhou C."/>
            <person name="Zhu D."/>
            <person name="Muzny D."/>
            <person name="Worley K."/>
            <person name="Gibbs R."/>
        </authorList>
    </citation>
    <scope>NUCLEOTIDE SEQUENCE [LARGE SCALE GENOMIC DNA]</scope>
    <source>
        <strain evidence="3 4">ATCC 49957</strain>
    </source>
</reference>
<gene>
    <name evidence="3" type="primary">ompW</name>
    <name evidence="3" type="ORF">HMPREF0731_2732</name>
</gene>
<comment type="similarity">
    <text evidence="1">Belongs to the OmpW/AlkL family.</text>
</comment>
<dbReference type="HOGENOM" id="CLU_042505_0_1_5"/>
<dbReference type="GO" id="GO:0019867">
    <property type="term" value="C:outer membrane"/>
    <property type="evidence" value="ECO:0007669"/>
    <property type="project" value="InterPro"/>
</dbReference>
<dbReference type="Pfam" id="PF03922">
    <property type="entry name" value="OmpW"/>
    <property type="match status" value="1"/>
</dbReference>
<evidence type="ECO:0000256" key="2">
    <source>
        <dbReference type="SAM" id="SignalP"/>
    </source>
</evidence>
<accession>D5RNS1</accession>
<organism evidence="3 4">
    <name type="scientific">Pseudoroseomonas cervicalis ATCC 49957</name>
    <dbReference type="NCBI Taxonomy" id="525371"/>
    <lineage>
        <taxon>Bacteria</taxon>
        <taxon>Pseudomonadati</taxon>
        <taxon>Pseudomonadota</taxon>
        <taxon>Alphaproteobacteria</taxon>
        <taxon>Acetobacterales</taxon>
        <taxon>Roseomonadaceae</taxon>
        <taxon>Roseomonas</taxon>
    </lineage>
</organism>
<dbReference type="EMBL" id="ADVL01000538">
    <property type="protein sequence ID" value="EFH11047.1"/>
    <property type="molecule type" value="Genomic_DNA"/>
</dbReference>
<keyword evidence="4" id="KW-1185">Reference proteome</keyword>
<sequence>MERLVVIKTMGGALAAAAMGAALLAAPAPAQAQDTAFRGKQAGDLVLGFGVIGVLPQSGGRVDAIGGKPDASDTLTPQLDLTYFLTPQVSLNLIAATTRHDVKVRGSALGDVDLGRVWALPPTLTLQFHPLPQARFSPYVGAGINYTVFYGEGGSRTAPVSKVDIENSWGWALNAGFDYAINDRWGVNLDVKKLFLRPDVSVNGGAIGARADLDPWIVGASLRYRF</sequence>
<keyword evidence="2" id="KW-0732">Signal</keyword>
<feature type="chain" id="PRO_5003075696" evidence="2">
    <location>
        <begin position="33"/>
        <end position="226"/>
    </location>
</feature>
<dbReference type="Proteomes" id="UP000005324">
    <property type="component" value="Unassembled WGS sequence"/>
</dbReference>
<dbReference type="SUPFAM" id="SSF56925">
    <property type="entry name" value="OMPA-like"/>
    <property type="match status" value="1"/>
</dbReference>
<dbReference type="GO" id="GO:0055085">
    <property type="term" value="P:transmembrane transport"/>
    <property type="evidence" value="ECO:0007669"/>
    <property type="project" value="TreeGrafter"/>
</dbReference>